<evidence type="ECO:0000313" key="10">
    <source>
        <dbReference type="EMBL" id="TRY63445.1"/>
    </source>
</evidence>
<dbReference type="GO" id="GO:0003700">
    <property type="term" value="F:DNA-binding transcription factor activity"/>
    <property type="evidence" value="ECO:0007669"/>
    <property type="project" value="TreeGrafter"/>
</dbReference>
<dbReference type="PROSITE" id="PS00028">
    <property type="entry name" value="ZINC_FINGER_C2H2_1"/>
    <property type="match status" value="2"/>
</dbReference>
<evidence type="ECO:0000256" key="7">
    <source>
        <dbReference type="ARBA" id="ARBA00023242"/>
    </source>
</evidence>
<feature type="domain" description="C2H2-type" evidence="9">
    <location>
        <begin position="181"/>
        <end position="208"/>
    </location>
</feature>
<dbReference type="GO" id="GO:0006357">
    <property type="term" value="P:regulation of transcription by RNA polymerase II"/>
    <property type="evidence" value="ECO:0007669"/>
    <property type="project" value="TreeGrafter"/>
</dbReference>
<comment type="caution">
    <text evidence="10">The sequence shown here is derived from an EMBL/GenBank/DDBJ whole genome shotgun (WGS) entry which is preliminary data.</text>
</comment>
<dbReference type="GO" id="GO:0005634">
    <property type="term" value="C:nucleus"/>
    <property type="evidence" value="ECO:0007669"/>
    <property type="project" value="UniProtKB-SubCell"/>
</dbReference>
<evidence type="ECO:0000313" key="11">
    <source>
        <dbReference type="Proteomes" id="UP000318571"/>
    </source>
</evidence>
<keyword evidence="6" id="KW-0238">DNA-binding</keyword>
<dbReference type="InterPro" id="IPR013087">
    <property type="entry name" value="Znf_C2H2_type"/>
</dbReference>
<evidence type="ECO:0000256" key="6">
    <source>
        <dbReference type="ARBA" id="ARBA00023125"/>
    </source>
</evidence>
<dbReference type="Pfam" id="PF00096">
    <property type="entry name" value="zf-C2H2"/>
    <property type="match status" value="1"/>
</dbReference>
<proteinExistence type="predicted"/>
<evidence type="ECO:0000256" key="5">
    <source>
        <dbReference type="ARBA" id="ARBA00022833"/>
    </source>
</evidence>
<feature type="domain" description="C2H2-type" evidence="9">
    <location>
        <begin position="70"/>
        <end position="93"/>
    </location>
</feature>
<accession>A0A553NDF7</accession>
<dbReference type="PANTHER" id="PTHR24404">
    <property type="entry name" value="ZINC FINGER PROTEIN"/>
    <property type="match status" value="1"/>
</dbReference>
<dbReference type="SMART" id="SM00355">
    <property type="entry name" value="ZnF_C2H2"/>
    <property type="match status" value="4"/>
</dbReference>
<dbReference type="PANTHER" id="PTHR24404:SF114">
    <property type="entry name" value="KLUMPFUSS, ISOFORM B-RELATED"/>
    <property type="match status" value="1"/>
</dbReference>
<dbReference type="EMBL" id="VCGU01000458">
    <property type="protein sequence ID" value="TRY63445.1"/>
    <property type="molecule type" value="Genomic_DNA"/>
</dbReference>
<comment type="subcellular location">
    <subcellularLocation>
        <location evidence="1">Nucleus</location>
    </subcellularLocation>
</comment>
<dbReference type="Proteomes" id="UP000318571">
    <property type="component" value="Chromosome 10"/>
</dbReference>
<keyword evidence="2" id="KW-0479">Metal-binding</keyword>
<keyword evidence="7" id="KW-0539">Nucleus</keyword>
<evidence type="ECO:0000256" key="4">
    <source>
        <dbReference type="ARBA" id="ARBA00022771"/>
    </source>
</evidence>
<reference evidence="10 11" key="1">
    <citation type="journal article" date="2018" name="Nat. Ecol. Evol.">
        <title>Genomic signatures of mitonuclear coevolution across populations of Tigriopus californicus.</title>
        <authorList>
            <person name="Barreto F.S."/>
            <person name="Watson E.T."/>
            <person name="Lima T.G."/>
            <person name="Willett C.S."/>
            <person name="Edmands S."/>
            <person name="Li W."/>
            <person name="Burton R.S."/>
        </authorList>
    </citation>
    <scope>NUCLEOTIDE SEQUENCE [LARGE SCALE GENOMIC DNA]</scope>
    <source>
        <strain evidence="10 11">San Diego</strain>
    </source>
</reference>
<dbReference type="STRING" id="6832.A0A553NDF7"/>
<dbReference type="GO" id="GO:0008270">
    <property type="term" value="F:zinc ion binding"/>
    <property type="evidence" value="ECO:0007669"/>
    <property type="project" value="UniProtKB-KW"/>
</dbReference>
<dbReference type="InterPro" id="IPR050589">
    <property type="entry name" value="Ikaros_C2H2-ZF"/>
</dbReference>
<sequence>MGMKDADYSSRTIIKLEGENEPLDLYDILESGSDLNENIVMEENPLGPKCSRTQEQELNGDSMTGRKSYYECSSCHQTFIDFESIRVHKAVYHQDGFAFGSGDPMSFQELQNQEKTLSSIVQTTVHSHNVSQANIESVDVKRHTNRNQATSDQLSCPICALTCATMSTLKVHLLLHEVPHIVCRTCGQKFQTQSKLINHKRTHTREKRFACDLCDYRTGRGDTLTCHKKQGTASSKSSRHLDKKSSRDSTIPDEMFRFAASFRPGLSHFCVAFFRATTVASLSPGSPKEALEFGGDS</sequence>
<keyword evidence="3" id="KW-0677">Repeat</keyword>
<dbReference type="Gene3D" id="3.30.160.60">
    <property type="entry name" value="Classic Zinc Finger"/>
    <property type="match status" value="1"/>
</dbReference>
<gene>
    <name evidence="10" type="ORF">TCAL_16604</name>
</gene>
<evidence type="ECO:0000256" key="3">
    <source>
        <dbReference type="ARBA" id="ARBA00022737"/>
    </source>
</evidence>
<dbReference type="PROSITE" id="PS50157">
    <property type="entry name" value="ZINC_FINGER_C2H2_2"/>
    <property type="match status" value="2"/>
</dbReference>
<dbReference type="AlphaFoldDB" id="A0A553NDF7"/>
<dbReference type="GO" id="GO:0000978">
    <property type="term" value="F:RNA polymerase II cis-regulatory region sequence-specific DNA binding"/>
    <property type="evidence" value="ECO:0007669"/>
    <property type="project" value="TreeGrafter"/>
</dbReference>
<keyword evidence="5" id="KW-0862">Zinc</keyword>
<evidence type="ECO:0000259" key="9">
    <source>
        <dbReference type="PROSITE" id="PS50157"/>
    </source>
</evidence>
<name>A0A553NDF7_TIGCA</name>
<evidence type="ECO:0000256" key="8">
    <source>
        <dbReference type="PROSITE-ProRule" id="PRU00042"/>
    </source>
</evidence>
<evidence type="ECO:0000256" key="2">
    <source>
        <dbReference type="ARBA" id="ARBA00022723"/>
    </source>
</evidence>
<evidence type="ECO:0000256" key="1">
    <source>
        <dbReference type="ARBA" id="ARBA00004123"/>
    </source>
</evidence>
<keyword evidence="4 8" id="KW-0863">Zinc-finger</keyword>
<organism evidence="10 11">
    <name type="scientific">Tigriopus californicus</name>
    <name type="common">Marine copepod</name>
    <dbReference type="NCBI Taxonomy" id="6832"/>
    <lineage>
        <taxon>Eukaryota</taxon>
        <taxon>Metazoa</taxon>
        <taxon>Ecdysozoa</taxon>
        <taxon>Arthropoda</taxon>
        <taxon>Crustacea</taxon>
        <taxon>Multicrustacea</taxon>
        <taxon>Hexanauplia</taxon>
        <taxon>Copepoda</taxon>
        <taxon>Harpacticoida</taxon>
        <taxon>Harpacticidae</taxon>
        <taxon>Tigriopus</taxon>
    </lineage>
</organism>
<dbReference type="InterPro" id="IPR036236">
    <property type="entry name" value="Znf_C2H2_sf"/>
</dbReference>
<keyword evidence="11" id="KW-1185">Reference proteome</keyword>
<protein>
    <recommendedName>
        <fullName evidence="9">C2H2-type domain-containing protein</fullName>
    </recommendedName>
</protein>
<dbReference type="SUPFAM" id="SSF57667">
    <property type="entry name" value="beta-beta-alpha zinc fingers"/>
    <property type="match status" value="1"/>
</dbReference>